<organism evidence="2 3">
    <name type="scientific">Punica granatum</name>
    <name type="common">Pomegranate</name>
    <dbReference type="NCBI Taxonomy" id="22663"/>
    <lineage>
        <taxon>Eukaryota</taxon>
        <taxon>Viridiplantae</taxon>
        <taxon>Streptophyta</taxon>
        <taxon>Embryophyta</taxon>
        <taxon>Tracheophyta</taxon>
        <taxon>Spermatophyta</taxon>
        <taxon>Magnoliopsida</taxon>
        <taxon>eudicotyledons</taxon>
        <taxon>Gunneridae</taxon>
        <taxon>Pentapetalae</taxon>
        <taxon>rosids</taxon>
        <taxon>malvids</taxon>
        <taxon>Myrtales</taxon>
        <taxon>Lythraceae</taxon>
        <taxon>Punica</taxon>
    </lineage>
</organism>
<keyword evidence="3" id="KW-1185">Reference proteome</keyword>
<dbReference type="EMBL" id="PGOL01002041">
    <property type="protein sequence ID" value="PKI51160.1"/>
    <property type="molecule type" value="Genomic_DNA"/>
</dbReference>
<feature type="region of interest" description="Disordered" evidence="1">
    <location>
        <begin position="23"/>
        <end position="67"/>
    </location>
</feature>
<evidence type="ECO:0000313" key="3">
    <source>
        <dbReference type="Proteomes" id="UP000233551"/>
    </source>
</evidence>
<gene>
    <name evidence="2" type="ORF">CRG98_028447</name>
</gene>
<dbReference type="AlphaFoldDB" id="A0A2I0J5G8"/>
<dbReference type="Proteomes" id="UP000233551">
    <property type="component" value="Unassembled WGS sequence"/>
</dbReference>
<feature type="compositionally biased region" description="Low complexity" evidence="1">
    <location>
        <begin position="50"/>
        <end position="67"/>
    </location>
</feature>
<reference evidence="2 3" key="1">
    <citation type="submission" date="2017-11" db="EMBL/GenBank/DDBJ databases">
        <title>De-novo sequencing of pomegranate (Punica granatum L.) genome.</title>
        <authorList>
            <person name="Akparov Z."/>
            <person name="Amiraslanov A."/>
            <person name="Hajiyeva S."/>
            <person name="Abbasov M."/>
            <person name="Kaur K."/>
            <person name="Hamwieh A."/>
            <person name="Solovyev V."/>
            <person name="Salamov A."/>
            <person name="Braich B."/>
            <person name="Kosarev P."/>
            <person name="Mahmoud A."/>
            <person name="Hajiyev E."/>
            <person name="Babayeva S."/>
            <person name="Izzatullayeva V."/>
            <person name="Mammadov A."/>
            <person name="Mammadov A."/>
            <person name="Sharifova S."/>
            <person name="Ojaghi J."/>
            <person name="Eynullazada K."/>
            <person name="Bayramov B."/>
            <person name="Abdulazimova A."/>
            <person name="Shahmuradov I."/>
        </authorList>
    </citation>
    <scope>NUCLEOTIDE SEQUENCE [LARGE SCALE GENOMIC DNA]</scope>
    <source>
        <strain evidence="3">cv. AG2017</strain>
        <tissue evidence="2">Leaf</tissue>
    </source>
</reference>
<comment type="caution">
    <text evidence="2">The sequence shown here is derived from an EMBL/GenBank/DDBJ whole genome shotgun (WGS) entry which is preliminary data.</text>
</comment>
<sequence>ERRPWPEKLLMNRLIGGSLQLDAPIAGEESDGYEPRESGRYFQSRGSRVTLTQSSASTTTRATAPNRTTSFHCGCAPSIGKQEEGDGANETCRCTNCSNDAANKYKSLTALERLR</sequence>
<protein>
    <submittedName>
        <fullName evidence="2">Uncharacterized protein</fullName>
    </submittedName>
</protein>
<accession>A0A2I0J5G8</accession>
<feature type="non-terminal residue" evidence="2">
    <location>
        <position position="1"/>
    </location>
</feature>
<proteinExistence type="predicted"/>
<name>A0A2I0J5G8_PUNGR</name>
<evidence type="ECO:0000313" key="2">
    <source>
        <dbReference type="EMBL" id="PKI51160.1"/>
    </source>
</evidence>
<evidence type="ECO:0000256" key="1">
    <source>
        <dbReference type="SAM" id="MobiDB-lite"/>
    </source>
</evidence>